<evidence type="ECO:0000256" key="1">
    <source>
        <dbReference type="SAM" id="SignalP"/>
    </source>
</evidence>
<keyword evidence="3" id="KW-1185">Reference proteome</keyword>
<proteinExistence type="predicted"/>
<evidence type="ECO:0008006" key="4">
    <source>
        <dbReference type="Google" id="ProtNLM"/>
    </source>
</evidence>
<dbReference type="EMBL" id="AFBI03000113">
    <property type="protein sequence ID" value="EJW01799.1"/>
    <property type="molecule type" value="Genomic_DNA"/>
</dbReference>
<dbReference type="Proteomes" id="UP000003163">
    <property type="component" value="Unassembled WGS sequence"/>
</dbReference>
<feature type="signal peptide" evidence="1">
    <location>
        <begin position="1"/>
        <end position="27"/>
    </location>
</feature>
<dbReference type="InParanoid" id="J9D2J1"/>
<evidence type="ECO:0000313" key="3">
    <source>
        <dbReference type="Proteomes" id="UP000003163"/>
    </source>
</evidence>
<keyword evidence="1" id="KW-0732">Signal</keyword>
<name>J9D2J1_EDHAE</name>
<dbReference type="AlphaFoldDB" id="J9D2J1"/>
<gene>
    <name evidence="2" type="ORF">EDEG_03707</name>
</gene>
<dbReference type="VEuPathDB" id="MicrosporidiaDB:EDEG_03707"/>
<dbReference type="HOGENOM" id="CLU_345824_0_0_1"/>
<reference evidence="2 3" key="1">
    <citation type="submission" date="2011-08" db="EMBL/GenBank/DDBJ databases">
        <authorList>
            <person name="Liu Z.J."/>
            <person name="Shi F.L."/>
            <person name="Lu J.Q."/>
            <person name="Li M."/>
            <person name="Wang Z.L."/>
        </authorList>
    </citation>
    <scope>NUCLEOTIDE SEQUENCE [LARGE SCALE GENOMIC DNA]</scope>
    <source>
        <strain evidence="2 3">USNM 41457</strain>
    </source>
</reference>
<sequence length="813" mass="95737">MFLSLIGMSLLVFFWMTFICILPGSDSYAQKNRIFKRASNGYNKSVRQAIHRKPLNNTRILDLEWILDDIEELLNSKLQINADYHTKFVTDKPINLSVDQNLTDIYNYLKKYTKNISFIKEDDYFTGNNIMLLLSNETNVYLDNYKMTPNTLIDNINSTIPMNIEFSGDIKQFYLQIYQENLTRTIESLIRFFFPKKADFFQYSCVYPVKSDLNQEITKSMTLITEFRHVLSKTILKYKPAFESIYEESYLQDHHRNNLIRRIISSVEIQKILSALNHSLNYDMNTNVYLARNIGTLLKKFNDFREETKDFQFLPIFNGKTKFTGYKYKMKEDVYFETEEKKNLTDLNLEKKLNFSKSSILVKLEDKNLNNLGLTYIGFWDFLNKQVENFKRSSLGCTHSRCNLVNSLLLQMISDFNFAKCLNDNYLYLGSSKIKNIHDILKCYEKSVEYTIFDVLINKNPHIYHYKLTFNDTSDKKTGNFWNETINADDDVPVLQKYHTESLLNLHNITLIESNSETIKLFFEKLVGSDPDYNKILDDLVFTCVNVKLKKIDTNKILNNFEQIKIKEIIGPSNFEEIINFLNTFIEVQSKIYDKLCDFAVNTKKIISQENLYVTEIFNVYPTSDSEYVKFIKVPEVFEINVFIDFIINSIQYIIIRPTAEQPYDNENNRYNMIDHKLAAIRYFLIENNENNISLLYNLALRLKRMLIDIFNELLSLNINLDIRKNGLINEEDLRIQLKIYLSDKNFKSKDLFILKTIFKSIEVSNEHIRSSMDAYKGNLSEKKFKIVTKFIQTMCMANPVSHPICCIFEPNS</sequence>
<evidence type="ECO:0000313" key="2">
    <source>
        <dbReference type="EMBL" id="EJW01799.1"/>
    </source>
</evidence>
<accession>J9D2J1</accession>
<comment type="caution">
    <text evidence="2">The sequence shown here is derived from an EMBL/GenBank/DDBJ whole genome shotgun (WGS) entry which is preliminary data.</text>
</comment>
<organism evidence="2 3">
    <name type="scientific">Edhazardia aedis (strain USNM 41457)</name>
    <name type="common">Microsporidian parasite</name>
    <dbReference type="NCBI Taxonomy" id="1003232"/>
    <lineage>
        <taxon>Eukaryota</taxon>
        <taxon>Fungi</taxon>
        <taxon>Fungi incertae sedis</taxon>
        <taxon>Microsporidia</taxon>
        <taxon>Edhazardia</taxon>
    </lineage>
</organism>
<feature type="chain" id="PRO_5003821788" description="Fam-f protein" evidence="1">
    <location>
        <begin position="28"/>
        <end position="813"/>
    </location>
</feature>
<protein>
    <recommendedName>
        <fullName evidence="4">Fam-f protein</fullName>
    </recommendedName>
</protein>
<reference evidence="3" key="2">
    <citation type="submission" date="2015-07" db="EMBL/GenBank/DDBJ databases">
        <title>Contrasting host-pathogen interactions and genome evolution in two generalist and specialist microsporidian pathogens of mosquitoes.</title>
        <authorList>
            <consortium name="The Broad Institute Genomics Platform"/>
            <consortium name="The Broad Institute Genome Sequencing Center for Infectious Disease"/>
            <person name="Cuomo C.A."/>
            <person name="Sanscrainte N.D."/>
            <person name="Goldberg J.M."/>
            <person name="Heiman D."/>
            <person name="Young S."/>
            <person name="Zeng Q."/>
            <person name="Becnel J.J."/>
            <person name="Birren B.W."/>
        </authorList>
    </citation>
    <scope>NUCLEOTIDE SEQUENCE [LARGE SCALE GENOMIC DNA]</scope>
    <source>
        <strain evidence="3">USNM 41457</strain>
    </source>
</reference>